<name>N1PX61_DOTSN</name>
<dbReference type="AlphaFoldDB" id="N1PX61"/>
<dbReference type="EMBL" id="KB446537">
    <property type="protein sequence ID" value="EME46809.1"/>
    <property type="molecule type" value="Genomic_DNA"/>
</dbReference>
<dbReference type="Proteomes" id="UP000016933">
    <property type="component" value="Unassembled WGS sequence"/>
</dbReference>
<accession>N1PX61</accession>
<organism evidence="1 2">
    <name type="scientific">Dothistroma septosporum (strain NZE10 / CBS 128990)</name>
    <name type="common">Red band needle blight fungus</name>
    <name type="synonym">Mycosphaerella pini</name>
    <dbReference type="NCBI Taxonomy" id="675120"/>
    <lineage>
        <taxon>Eukaryota</taxon>
        <taxon>Fungi</taxon>
        <taxon>Dikarya</taxon>
        <taxon>Ascomycota</taxon>
        <taxon>Pezizomycotina</taxon>
        <taxon>Dothideomycetes</taxon>
        <taxon>Dothideomycetidae</taxon>
        <taxon>Mycosphaerellales</taxon>
        <taxon>Mycosphaerellaceae</taxon>
        <taxon>Dothistroma</taxon>
    </lineage>
</organism>
<sequence>NSYATVNSPRASFSSTTPYQNNIAGLLVSASNFSAVINVRIASCIPRHTASILTLCSSISSPWPPTPAATPAPPLPPPSSAF</sequence>
<evidence type="ECO:0000313" key="2">
    <source>
        <dbReference type="Proteomes" id="UP000016933"/>
    </source>
</evidence>
<proteinExistence type="predicted"/>
<reference evidence="1 2" key="2">
    <citation type="journal article" date="2012" name="PLoS Pathog.">
        <title>Diverse lifestyles and strategies of plant pathogenesis encoded in the genomes of eighteen Dothideomycetes fungi.</title>
        <authorList>
            <person name="Ohm R.A."/>
            <person name="Feau N."/>
            <person name="Henrissat B."/>
            <person name="Schoch C.L."/>
            <person name="Horwitz B.A."/>
            <person name="Barry K.W."/>
            <person name="Condon B.J."/>
            <person name="Copeland A.C."/>
            <person name="Dhillon B."/>
            <person name="Glaser F."/>
            <person name="Hesse C.N."/>
            <person name="Kosti I."/>
            <person name="LaButti K."/>
            <person name="Lindquist E.A."/>
            <person name="Lucas S."/>
            <person name="Salamov A.A."/>
            <person name="Bradshaw R.E."/>
            <person name="Ciuffetti L."/>
            <person name="Hamelin R.C."/>
            <person name="Kema G.H.J."/>
            <person name="Lawrence C."/>
            <person name="Scott J.A."/>
            <person name="Spatafora J.W."/>
            <person name="Turgeon B.G."/>
            <person name="de Wit P.J.G.M."/>
            <person name="Zhong S."/>
            <person name="Goodwin S.B."/>
            <person name="Grigoriev I.V."/>
        </authorList>
    </citation>
    <scope>NUCLEOTIDE SEQUENCE [LARGE SCALE GENOMIC DNA]</scope>
    <source>
        <strain evidence="2">NZE10 / CBS 128990</strain>
    </source>
</reference>
<feature type="non-terminal residue" evidence="1">
    <location>
        <position position="1"/>
    </location>
</feature>
<gene>
    <name evidence="1" type="ORF">DOTSEDRAFT_70697</name>
</gene>
<keyword evidence="2" id="KW-1185">Reference proteome</keyword>
<protein>
    <submittedName>
        <fullName evidence="1">Uncharacterized protein</fullName>
    </submittedName>
</protein>
<reference evidence="2" key="1">
    <citation type="journal article" date="2012" name="PLoS Genet.">
        <title>The genomes of the fungal plant pathogens Cladosporium fulvum and Dothistroma septosporum reveal adaptation to different hosts and lifestyles but also signatures of common ancestry.</title>
        <authorList>
            <person name="de Wit P.J.G.M."/>
            <person name="van der Burgt A."/>
            <person name="Oekmen B."/>
            <person name="Stergiopoulos I."/>
            <person name="Abd-Elsalam K.A."/>
            <person name="Aerts A.L."/>
            <person name="Bahkali A.H."/>
            <person name="Beenen H.G."/>
            <person name="Chettri P."/>
            <person name="Cox M.P."/>
            <person name="Datema E."/>
            <person name="de Vries R.P."/>
            <person name="Dhillon B."/>
            <person name="Ganley A.R."/>
            <person name="Griffiths S.A."/>
            <person name="Guo Y."/>
            <person name="Hamelin R.C."/>
            <person name="Henrissat B."/>
            <person name="Kabir M.S."/>
            <person name="Jashni M.K."/>
            <person name="Kema G."/>
            <person name="Klaubauf S."/>
            <person name="Lapidus A."/>
            <person name="Levasseur A."/>
            <person name="Lindquist E."/>
            <person name="Mehrabi R."/>
            <person name="Ohm R.A."/>
            <person name="Owen T.J."/>
            <person name="Salamov A."/>
            <person name="Schwelm A."/>
            <person name="Schijlen E."/>
            <person name="Sun H."/>
            <person name="van den Burg H.A."/>
            <person name="van Ham R.C.H.J."/>
            <person name="Zhang S."/>
            <person name="Goodwin S.B."/>
            <person name="Grigoriev I.V."/>
            <person name="Collemare J."/>
            <person name="Bradshaw R.E."/>
        </authorList>
    </citation>
    <scope>NUCLEOTIDE SEQUENCE [LARGE SCALE GENOMIC DNA]</scope>
    <source>
        <strain evidence="2">NZE10 / CBS 128990</strain>
    </source>
</reference>
<evidence type="ECO:0000313" key="1">
    <source>
        <dbReference type="EMBL" id="EME46809.1"/>
    </source>
</evidence>
<dbReference type="HOGENOM" id="CLU_2564600_0_0_1"/>